<gene>
    <name evidence="1" type="ORF">DPEC_G00268650</name>
</gene>
<keyword evidence="2" id="KW-1185">Reference proteome</keyword>
<accession>A0ACC2FNY5</accession>
<proteinExistence type="predicted"/>
<sequence length="137" mass="14301">MGVVTRPQSIVLSIPLLTTPPCLSSLVLSYSSTPPCTPACRAGLMFLLPGQGGGTDALCVFLQIIITSLTRWLCSACPRDLPSLPQPRPRRTSLTASESAQYSLSLSLSASAPSLSTSCPLLSHPGEQQGRRGAGGY</sequence>
<dbReference type="Proteomes" id="UP001157502">
    <property type="component" value="Chromosome 24"/>
</dbReference>
<name>A0ACC2FNY5_DALPE</name>
<evidence type="ECO:0000313" key="1">
    <source>
        <dbReference type="EMBL" id="KAJ7993073.1"/>
    </source>
</evidence>
<organism evidence="1 2">
    <name type="scientific">Dallia pectoralis</name>
    <name type="common">Alaska blackfish</name>
    <dbReference type="NCBI Taxonomy" id="75939"/>
    <lineage>
        <taxon>Eukaryota</taxon>
        <taxon>Metazoa</taxon>
        <taxon>Chordata</taxon>
        <taxon>Craniata</taxon>
        <taxon>Vertebrata</taxon>
        <taxon>Euteleostomi</taxon>
        <taxon>Actinopterygii</taxon>
        <taxon>Neopterygii</taxon>
        <taxon>Teleostei</taxon>
        <taxon>Protacanthopterygii</taxon>
        <taxon>Esociformes</taxon>
        <taxon>Umbridae</taxon>
        <taxon>Dallia</taxon>
    </lineage>
</organism>
<protein>
    <submittedName>
        <fullName evidence="1">Uncharacterized protein</fullName>
    </submittedName>
</protein>
<dbReference type="EMBL" id="CM055751">
    <property type="protein sequence ID" value="KAJ7993073.1"/>
    <property type="molecule type" value="Genomic_DNA"/>
</dbReference>
<comment type="caution">
    <text evidence="1">The sequence shown here is derived from an EMBL/GenBank/DDBJ whole genome shotgun (WGS) entry which is preliminary data.</text>
</comment>
<reference evidence="1" key="1">
    <citation type="submission" date="2021-05" db="EMBL/GenBank/DDBJ databases">
        <authorList>
            <person name="Pan Q."/>
            <person name="Jouanno E."/>
            <person name="Zahm M."/>
            <person name="Klopp C."/>
            <person name="Cabau C."/>
            <person name="Louis A."/>
            <person name="Berthelot C."/>
            <person name="Parey E."/>
            <person name="Roest Crollius H."/>
            <person name="Montfort J."/>
            <person name="Robinson-Rechavi M."/>
            <person name="Bouchez O."/>
            <person name="Lampietro C."/>
            <person name="Lopez Roques C."/>
            <person name="Donnadieu C."/>
            <person name="Postlethwait J."/>
            <person name="Bobe J."/>
            <person name="Dillon D."/>
            <person name="Chandos A."/>
            <person name="von Hippel F."/>
            <person name="Guiguen Y."/>
        </authorList>
    </citation>
    <scope>NUCLEOTIDE SEQUENCE</scope>
    <source>
        <strain evidence="1">YG-Jan2019</strain>
    </source>
</reference>
<evidence type="ECO:0000313" key="2">
    <source>
        <dbReference type="Proteomes" id="UP001157502"/>
    </source>
</evidence>